<evidence type="ECO:0000256" key="2">
    <source>
        <dbReference type="SAM" id="SignalP"/>
    </source>
</evidence>
<dbReference type="PANTHER" id="PTHR24253">
    <property type="entry name" value="TRANSMEMBRANE PROTEASE SERINE"/>
    <property type="match status" value="1"/>
</dbReference>
<dbReference type="SMART" id="SM00020">
    <property type="entry name" value="Tryp_SPc"/>
    <property type="match status" value="1"/>
</dbReference>
<evidence type="ECO:0000256" key="1">
    <source>
        <dbReference type="ARBA" id="ARBA00023157"/>
    </source>
</evidence>
<dbReference type="GO" id="GO:0004252">
    <property type="term" value="F:serine-type endopeptidase activity"/>
    <property type="evidence" value="ECO:0007669"/>
    <property type="project" value="InterPro"/>
</dbReference>
<name>A0A8K0CLZ1_IGNLU</name>
<evidence type="ECO:0000313" key="5">
    <source>
        <dbReference type="Proteomes" id="UP000801492"/>
    </source>
</evidence>
<dbReference type="GO" id="GO:0006508">
    <property type="term" value="P:proteolysis"/>
    <property type="evidence" value="ECO:0007669"/>
    <property type="project" value="InterPro"/>
</dbReference>
<sequence>MKSLFCIITIYLLLSYGNGEIMRVAGGQPVKEGEYKYFIQLLVAHYVFNNTSPGFVYCGASLIHRNWILTAAQCFKIHRMIPPQMFTDGWVRAYTGNKKVTSIQIHNPAFIFQNVSRAHLHPRYTFKGTGKNPPVEYDVAVAKLAKPFERNVKTIHLPLGANTQLCTVATIIGAGLINSKDFPELVQYSRTRIKTRNQLSIKPPYDYPAIFYSEVVWAEGHPWLSDTGGPVVCNNLGYSVQHGVTSLVRKYNRTVISQYERVKNHIAFIKQHVPLGSSRKKRGHIKKKSKNLEEEVKSTSLQRKSSFICICVNVILYLKGNF</sequence>
<comment type="caution">
    <text evidence="4">The sequence shown here is derived from an EMBL/GenBank/DDBJ whole genome shotgun (WGS) entry which is preliminary data.</text>
</comment>
<dbReference type="Gene3D" id="2.40.10.10">
    <property type="entry name" value="Trypsin-like serine proteases"/>
    <property type="match status" value="1"/>
</dbReference>
<keyword evidence="5" id="KW-1185">Reference proteome</keyword>
<dbReference type="SUPFAM" id="SSF50494">
    <property type="entry name" value="Trypsin-like serine proteases"/>
    <property type="match status" value="1"/>
</dbReference>
<dbReference type="Pfam" id="PF00089">
    <property type="entry name" value="Trypsin"/>
    <property type="match status" value="1"/>
</dbReference>
<keyword evidence="1" id="KW-1015">Disulfide bond</keyword>
<dbReference type="Proteomes" id="UP000801492">
    <property type="component" value="Unassembled WGS sequence"/>
</dbReference>
<dbReference type="InterPro" id="IPR009003">
    <property type="entry name" value="Peptidase_S1_PA"/>
</dbReference>
<dbReference type="OrthoDB" id="5565075at2759"/>
<reference evidence="4" key="1">
    <citation type="submission" date="2019-08" db="EMBL/GenBank/DDBJ databases">
        <title>The genome of the North American firefly Photinus pyralis.</title>
        <authorList>
            <consortium name="Photinus pyralis genome working group"/>
            <person name="Fallon T.R."/>
            <person name="Sander Lower S.E."/>
            <person name="Weng J.-K."/>
        </authorList>
    </citation>
    <scope>NUCLEOTIDE SEQUENCE</scope>
    <source>
        <strain evidence="4">TRF0915ILg1</strain>
        <tissue evidence="4">Whole body</tissue>
    </source>
</reference>
<organism evidence="4 5">
    <name type="scientific">Ignelater luminosus</name>
    <name type="common">Cucubano</name>
    <name type="synonym">Pyrophorus luminosus</name>
    <dbReference type="NCBI Taxonomy" id="2038154"/>
    <lineage>
        <taxon>Eukaryota</taxon>
        <taxon>Metazoa</taxon>
        <taxon>Ecdysozoa</taxon>
        <taxon>Arthropoda</taxon>
        <taxon>Hexapoda</taxon>
        <taxon>Insecta</taxon>
        <taxon>Pterygota</taxon>
        <taxon>Neoptera</taxon>
        <taxon>Endopterygota</taxon>
        <taxon>Coleoptera</taxon>
        <taxon>Polyphaga</taxon>
        <taxon>Elateriformia</taxon>
        <taxon>Elateroidea</taxon>
        <taxon>Elateridae</taxon>
        <taxon>Agrypninae</taxon>
        <taxon>Pyrophorini</taxon>
        <taxon>Ignelater</taxon>
    </lineage>
</organism>
<dbReference type="InterPro" id="IPR043504">
    <property type="entry name" value="Peptidase_S1_PA_chymotrypsin"/>
</dbReference>
<feature type="chain" id="PRO_5035472059" description="Peptidase S1 domain-containing protein" evidence="2">
    <location>
        <begin position="20"/>
        <end position="322"/>
    </location>
</feature>
<proteinExistence type="predicted"/>
<evidence type="ECO:0000313" key="4">
    <source>
        <dbReference type="EMBL" id="KAF2887672.1"/>
    </source>
</evidence>
<dbReference type="PANTHER" id="PTHR24253:SF153">
    <property type="entry name" value="SERINE PROTEASE HEPSIN"/>
    <property type="match status" value="1"/>
</dbReference>
<dbReference type="PRINTS" id="PR00722">
    <property type="entry name" value="CHYMOTRYPSIN"/>
</dbReference>
<dbReference type="AlphaFoldDB" id="A0A8K0CLZ1"/>
<accession>A0A8K0CLZ1</accession>
<keyword evidence="2" id="KW-0732">Signal</keyword>
<protein>
    <recommendedName>
        <fullName evidence="3">Peptidase S1 domain-containing protein</fullName>
    </recommendedName>
</protein>
<dbReference type="PROSITE" id="PS50240">
    <property type="entry name" value="TRYPSIN_DOM"/>
    <property type="match status" value="1"/>
</dbReference>
<feature type="domain" description="Peptidase S1" evidence="3">
    <location>
        <begin position="24"/>
        <end position="274"/>
    </location>
</feature>
<evidence type="ECO:0000259" key="3">
    <source>
        <dbReference type="PROSITE" id="PS50240"/>
    </source>
</evidence>
<dbReference type="EMBL" id="VTPC01082325">
    <property type="protein sequence ID" value="KAF2887672.1"/>
    <property type="molecule type" value="Genomic_DNA"/>
</dbReference>
<dbReference type="InterPro" id="IPR001254">
    <property type="entry name" value="Trypsin_dom"/>
</dbReference>
<dbReference type="InterPro" id="IPR001314">
    <property type="entry name" value="Peptidase_S1A"/>
</dbReference>
<feature type="signal peptide" evidence="2">
    <location>
        <begin position="1"/>
        <end position="19"/>
    </location>
</feature>
<gene>
    <name evidence="4" type="ORF">ILUMI_18501</name>
</gene>